<dbReference type="Proteomes" id="UP001320544">
    <property type="component" value="Chromosome"/>
</dbReference>
<keyword evidence="1" id="KW-0812">Transmembrane</keyword>
<feature type="transmembrane region" description="Helical" evidence="1">
    <location>
        <begin position="40"/>
        <end position="61"/>
    </location>
</feature>
<dbReference type="EMBL" id="AP025564">
    <property type="protein sequence ID" value="BDE96275.1"/>
    <property type="molecule type" value="Genomic_DNA"/>
</dbReference>
<accession>A0ABM7WIZ2</accession>
<proteinExistence type="predicted"/>
<feature type="transmembrane region" description="Helical" evidence="1">
    <location>
        <begin position="113"/>
        <end position="135"/>
    </location>
</feature>
<protein>
    <submittedName>
        <fullName evidence="2">Uncharacterized protein</fullName>
    </submittedName>
</protein>
<keyword evidence="1" id="KW-0472">Membrane</keyword>
<organism evidence="2 3">
    <name type="scientific">Raoultibacter timonensis</name>
    <dbReference type="NCBI Taxonomy" id="1907662"/>
    <lineage>
        <taxon>Bacteria</taxon>
        <taxon>Bacillati</taxon>
        <taxon>Actinomycetota</taxon>
        <taxon>Coriobacteriia</taxon>
        <taxon>Eggerthellales</taxon>
        <taxon>Eggerthellaceae</taxon>
        <taxon>Raoultibacter</taxon>
    </lineage>
</organism>
<name>A0ABM7WIZ2_9ACTN</name>
<keyword evidence="1" id="KW-1133">Transmembrane helix</keyword>
<evidence type="ECO:0000256" key="1">
    <source>
        <dbReference type="SAM" id="Phobius"/>
    </source>
</evidence>
<feature type="transmembrane region" description="Helical" evidence="1">
    <location>
        <begin position="12"/>
        <end position="34"/>
    </location>
</feature>
<gene>
    <name evidence="2" type="ORF">CE91St30_16080</name>
</gene>
<sequence>MGVLKIATEKLLLVAGIVWMIAGLNIANIGIGAYLHEAGWIFWVLLVGTVVIFIVFHIFVFTKMVGKHANRIRGYADDRTHIWKFFDKKGYLIMAFMMGGGIALRMSGLVPEWFIAFFYTGLGLALAVAGISFIIRYFKSSDPSCPVVPKGAGAGKTTSTKQ</sequence>
<reference evidence="2 3" key="1">
    <citation type="submission" date="2022-01" db="EMBL/GenBank/DDBJ databases">
        <title>Novel bile acid biosynthetic pathways are enriched in the microbiome of centenarians.</title>
        <authorList>
            <person name="Sato Y."/>
            <person name="Atarashi K."/>
            <person name="Plichta R.D."/>
            <person name="Arai Y."/>
            <person name="Sasajima S."/>
            <person name="Kearney M.S."/>
            <person name="Suda W."/>
            <person name="Takeshita K."/>
            <person name="Sasaki T."/>
            <person name="Okamoto S."/>
            <person name="Skelly N.A."/>
            <person name="Okamura Y."/>
            <person name="Vlamakis H."/>
            <person name="Li Y."/>
            <person name="Tanoue T."/>
            <person name="Takei H."/>
            <person name="Nittono H."/>
            <person name="Narushima S."/>
            <person name="Irie J."/>
            <person name="Itoh H."/>
            <person name="Moriya K."/>
            <person name="Sugiura Y."/>
            <person name="Suematsu M."/>
            <person name="Moritoki N."/>
            <person name="Shibata S."/>
            <person name="Littman R.D."/>
            <person name="Fischbach A.M."/>
            <person name="Uwamino Y."/>
            <person name="Inoue T."/>
            <person name="Honda A."/>
            <person name="Hattori M."/>
            <person name="Murai T."/>
            <person name="Xavier J.R."/>
            <person name="Hirose N."/>
            <person name="Honda K."/>
        </authorList>
    </citation>
    <scope>NUCLEOTIDE SEQUENCE [LARGE SCALE GENOMIC DNA]</scope>
    <source>
        <strain evidence="2 3">CE91-St30</strain>
    </source>
</reference>
<keyword evidence="3" id="KW-1185">Reference proteome</keyword>
<evidence type="ECO:0000313" key="2">
    <source>
        <dbReference type="EMBL" id="BDE96275.1"/>
    </source>
</evidence>
<dbReference type="RefSeq" id="WP_102378201.1">
    <property type="nucleotide sequence ID" value="NZ_AP025564.1"/>
</dbReference>
<feature type="transmembrane region" description="Helical" evidence="1">
    <location>
        <begin position="90"/>
        <end position="107"/>
    </location>
</feature>
<evidence type="ECO:0000313" key="3">
    <source>
        <dbReference type="Proteomes" id="UP001320544"/>
    </source>
</evidence>